<keyword evidence="3" id="KW-1185">Reference proteome</keyword>
<name>A0AAW1N4E4_POPJA</name>
<protein>
    <submittedName>
        <fullName evidence="2">Uncharacterized protein</fullName>
    </submittedName>
</protein>
<proteinExistence type="predicted"/>
<dbReference type="Proteomes" id="UP001458880">
    <property type="component" value="Unassembled WGS sequence"/>
</dbReference>
<reference evidence="2 3" key="1">
    <citation type="journal article" date="2024" name="BMC Genomics">
        <title>De novo assembly and annotation of Popillia japonica's genome with initial clues to its potential as an invasive pest.</title>
        <authorList>
            <person name="Cucini C."/>
            <person name="Boschi S."/>
            <person name="Funari R."/>
            <person name="Cardaioli E."/>
            <person name="Iannotti N."/>
            <person name="Marturano G."/>
            <person name="Paoli F."/>
            <person name="Bruttini M."/>
            <person name="Carapelli A."/>
            <person name="Frati F."/>
            <person name="Nardi F."/>
        </authorList>
    </citation>
    <scope>NUCLEOTIDE SEQUENCE [LARGE SCALE GENOMIC DNA]</scope>
    <source>
        <strain evidence="2">DMR45628</strain>
    </source>
</reference>
<evidence type="ECO:0000313" key="2">
    <source>
        <dbReference type="EMBL" id="KAK9753484.1"/>
    </source>
</evidence>
<dbReference type="AlphaFoldDB" id="A0AAW1N4E4"/>
<sequence>MKEVGLLKTLSCGKCKDTLTSTPTRPGNVEDFNPQQFITEQVNNAVKDMSSKLTTACKAEIGFRSKRTESKTITRHQNKHQEIGFRSKRTESKTITRHQNKHQEKQ</sequence>
<accession>A0AAW1N4E4</accession>
<comment type="caution">
    <text evidence="2">The sequence shown here is derived from an EMBL/GenBank/DDBJ whole genome shotgun (WGS) entry which is preliminary data.</text>
</comment>
<evidence type="ECO:0000256" key="1">
    <source>
        <dbReference type="SAM" id="MobiDB-lite"/>
    </source>
</evidence>
<gene>
    <name evidence="2" type="ORF">QE152_g1996</name>
</gene>
<feature type="region of interest" description="Disordered" evidence="1">
    <location>
        <begin position="68"/>
        <end position="106"/>
    </location>
</feature>
<evidence type="ECO:0000313" key="3">
    <source>
        <dbReference type="Proteomes" id="UP001458880"/>
    </source>
</evidence>
<feature type="compositionally biased region" description="Basic and acidic residues" evidence="1">
    <location>
        <begin position="79"/>
        <end position="94"/>
    </location>
</feature>
<dbReference type="EMBL" id="JASPKY010000013">
    <property type="protein sequence ID" value="KAK9753484.1"/>
    <property type="molecule type" value="Genomic_DNA"/>
</dbReference>
<organism evidence="2 3">
    <name type="scientific">Popillia japonica</name>
    <name type="common">Japanese beetle</name>
    <dbReference type="NCBI Taxonomy" id="7064"/>
    <lineage>
        <taxon>Eukaryota</taxon>
        <taxon>Metazoa</taxon>
        <taxon>Ecdysozoa</taxon>
        <taxon>Arthropoda</taxon>
        <taxon>Hexapoda</taxon>
        <taxon>Insecta</taxon>
        <taxon>Pterygota</taxon>
        <taxon>Neoptera</taxon>
        <taxon>Endopterygota</taxon>
        <taxon>Coleoptera</taxon>
        <taxon>Polyphaga</taxon>
        <taxon>Scarabaeiformia</taxon>
        <taxon>Scarabaeidae</taxon>
        <taxon>Rutelinae</taxon>
        <taxon>Popillia</taxon>
    </lineage>
</organism>